<dbReference type="EMBL" id="VOHE01000001">
    <property type="protein sequence ID" value="TWT21783.1"/>
    <property type="molecule type" value="Genomic_DNA"/>
</dbReference>
<evidence type="ECO:0000313" key="3">
    <source>
        <dbReference type="Proteomes" id="UP000315949"/>
    </source>
</evidence>
<protein>
    <submittedName>
        <fullName evidence="2">GNAT family N-acetyltransferase</fullName>
    </submittedName>
</protein>
<dbReference type="SUPFAM" id="SSF55729">
    <property type="entry name" value="Acyl-CoA N-acyltransferases (Nat)"/>
    <property type="match status" value="1"/>
</dbReference>
<dbReference type="Gene3D" id="3.40.630.30">
    <property type="match status" value="1"/>
</dbReference>
<gene>
    <name evidence="2" type="ORF">FQY79_01225</name>
</gene>
<comment type="caution">
    <text evidence="2">The sequence shown here is derived from an EMBL/GenBank/DDBJ whole genome shotgun (WGS) entry which is preliminary data.</text>
</comment>
<dbReference type="InterPro" id="IPR000182">
    <property type="entry name" value="GNAT_dom"/>
</dbReference>
<dbReference type="PROSITE" id="PS51186">
    <property type="entry name" value="GNAT"/>
    <property type="match status" value="1"/>
</dbReference>
<dbReference type="Pfam" id="PF13302">
    <property type="entry name" value="Acetyltransf_3"/>
    <property type="match status" value="1"/>
</dbReference>
<dbReference type="RefSeq" id="WP_027071785.1">
    <property type="nucleotide sequence ID" value="NZ_VOHE01000001.1"/>
</dbReference>
<dbReference type="AlphaFoldDB" id="A0A5C5U615"/>
<dbReference type="Proteomes" id="UP000315949">
    <property type="component" value="Unassembled WGS sequence"/>
</dbReference>
<accession>A0A5C5U615</accession>
<reference evidence="2 3" key="1">
    <citation type="submission" date="2019-07" db="EMBL/GenBank/DDBJ databases">
        <title>Luteimonas sp. YD-1 nov., isolated from acidic soil.</title>
        <authorList>
            <person name="Zhou J."/>
        </authorList>
    </citation>
    <scope>NUCLEOTIDE SEQUENCE [LARGE SCALE GENOMIC DNA]</scope>
    <source>
        <strain evidence="2 3">YD-1</strain>
    </source>
</reference>
<dbReference type="GO" id="GO:0016747">
    <property type="term" value="F:acyltransferase activity, transferring groups other than amino-acyl groups"/>
    <property type="evidence" value="ECO:0007669"/>
    <property type="project" value="InterPro"/>
</dbReference>
<evidence type="ECO:0000313" key="2">
    <source>
        <dbReference type="EMBL" id="TWT21783.1"/>
    </source>
</evidence>
<dbReference type="PANTHER" id="PTHR43792:SF1">
    <property type="entry name" value="N-ACETYLTRANSFERASE DOMAIN-CONTAINING PROTEIN"/>
    <property type="match status" value="1"/>
</dbReference>
<sequence length="183" mass="20490">MTLPDIRIETERLLLRLPQAEDFDRFAELVGDPVAARYIGGHLPRGAAWRKFLQQPGAWAIQGFGMFSFIDRDSGRWLGQGGPWRPDGWPGNEIGYMLHPDAWGKGYATEGLAAAIDWALGHLDWNEFIHCIAPENTASQNVARRLGSTYRGEGRLPPPFHEAPCGIWGQTRAQWLARKEGGR</sequence>
<evidence type="ECO:0000259" key="1">
    <source>
        <dbReference type="PROSITE" id="PS51186"/>
    </source>
</evidence>
<feature type="domain" description="N-acetyltransferase" evidence="1">
    <location>
        <begin position="13"/>
        <end position="174"/>
    </location>
</feature>
<organism evidence="2 3">
    <name type="scientific">Luteimonas wenzhouensis</name>
    <dbReference type="NCBI Taxonomy" id="2599615"/>
    <lineage>
        <taxon>Bacteria</taxon>
        <taxon>Pseudomonadati</taxon>
        <taxon>Pseudomonadota</taxon>
        <taxon>Gammaproteobacteria</taxon>
        <taxon>Lysobacterales</taxon>
        <taxon>Lysobacteraceae</taxon>
        <taxon>Luteimonas</taxon>
    </lineage>
</organism>
<keyword evidence="3" id="KW-1185">Reference proteome</keyword>
<dbReference type="PANTHER" id="PTHR43792">
    <property type="entry name" value="GNAT FAMILY, PUTATIVE (AFU_ORTHOLOGUE AFUA_3G00765)-RELATED-RELATED"/>
    <property type="match status" value="1"/>
</dbReference>
<dbReference type="InterPro" id="IPR016181">
    <property type="entry name" value="Acyl_CoA_acyltransferase"/>
</dbReference>
<dbReference type="InterPro" id="IPR051531">
    <property type="entry name" value="N-acetyltransferase"/>
</dbReference>
<proteinExistence type="predicted"/>
<name>A0A5C5U615_9GAMM</name>
<dbReference type="OrthoDB" id="9801656at2"/>
<keyword evidence="2" id="KW-0808">Transferase</keyword>